<dbReference type="Proteomes" id="UP001303222">
    <property type="component" value="Unassembled WGS sequence"/>
</dbReference>
<dbReference type="PANTHER" id="PTHR38788">
    <property type="entry name" value="CLR5 DOMAIN-CONTAINING PROTEIN"/>
    <property type="match status" value="1"/>
</dbReference>
<feature type="region of interest" description="Disordered" evidence="1">
    <location>
        <begin position="1"/>
        <end position="143"/>
    </location>
</feature>
<proteinExistence type="predicted"/>
<evidence type="ECO:0000256" key="1">
    <source>
        <dbReference type="SAM" id="MobiDB-lite"/>
    </source>
</evidence>
<protein>
    <submittedName>
        <fullName evidence="3">Clr5 domain-containing protein</fullName>
    </submittedName>
</protein>
<feature type="compositionally biased region" description="Polar residues" evidence="1">
    <location>
        <begin position="59"/>
        <end position="71"/>
    </location>
</feature>
<feature type="compositionally biased region" description="Low complexity" evidence="1">
    <location>
        <begin position="46"/>
        <end position="57"/>
    </location>
</feature>
<feature type="compositionally biased region" description="Polar residues" evidence="1">
    <location>
        <begin position="1"/>
        <end position="13"/>
    </location>
</feature>
<feature type="domain" description="Clr5" evidence="2">
    <location>
        <begin position="149"/>
        <end position="201"/>
    </location>
</feature>
<reference evidence="3" key="2">
    <citation type="submission" date="2023-06" db="EMBL/GenBank/DDBJ databases">
        <authorList>
            <consortium name="Lawrence Berkeley National Laboratory"/>
            <person name="Mondo S.J."/>
            <person name="Hensen N."/>
            <person name="Bonometti L."/>
            <person name="Westerberg I."/>
            <person name="Brannstrom I.O."/>
            <person name="Guillou S."/>
            <person name="Cros-Aarteil S."/>
            <person name="Calhoun S."/>
            <person name="Haridas S."/>
            <person name="Kuo A."/>
            <person name="Pangilinan J."/>
            <person name="Riley R."/>
            <person name="Labutti K."/>
            <person name="Andreopoulos B."/>
            <person name="Lipzen A."/>
            <person name="Chen C."/>
            <person name="Yanf M."/>
            <person name="Daum C."/>
            <person name="Ng V."/>
            <person name="Clum A."/>
            <person name="Steindorff A."/>
            <person name="Ohm R."/>
            <person name="Martin F."/>
            <person name="Silar P."/>
            <person name="Natvig D."/>
            <person name="Lalanne C."/>
            <person name="Gautier V."/>
            <person name="Ament-Velasquez S.L."/>
            <person name="Kruys A."/>
            <person name="Hutchinson M.I."/>
            <person name="Powell A.J."/>
            <person name="Barry K."/>
            <person name="Miller A.N."/>
            <person name="Grigoriev I.V."/>
            <person name="Debuchy R."/>
            <person name="Gladieux P."/>
            <person name="Thoren M.H."/>
            <person name="Johannesson H."/>
        </authorList>
    </citation>
    <scope>NUCLEOTIDE SEQUENCE</scope>
    <source>
        <strain evidence="3">CBS 626.80</strain>
    </source>
</reference>
<evidence type="ECO:0000259" key="2">
    <source>
        <dbReference type="Pfam" id="PF14420"/>
    </source>
</evidence>
<sequence length="434" mass="49112">MTTDAVQDGSSPESMRASPSPDDIIAAFLEQQDDLAMYGQSQEYHSPPVNSFPSPSSDRVFSQSNAYTGATSPRPLPAFQHESPLPSPPVSRPGSPSGRFKTAPRHGRTCSYPKKTGKHGGAQVRRHNTLGGTGPKGHMAQSPMIPRKPEDWEPWKNIIHQLYIVQNHILKDIIVIMENTYHFKATPKMYKNQFVRWNFFKYAIKRRSPRSGTDTCSDPASPESTGEHWMMDHDDDHNKAEEMQTSAAAALCNDCDSPVDAYPSDCLDDDNSPSSVTQDDELFRFCLDTESFSLAQQMIMNDAESKELGARWNKGDYGPDFAQRLEGLYNKVTARAMMEDSIQFMFSEEVLKAVKSIYCGWMGDYYESTQQWSEAIEWKKRGLSMTWNHQYVACSMRLEELMRDHGLFEEAEELRRARMNIGWSSRSGISPVLV</sequence>
<keyword evidence="4" id="KW-1185">Reference proteome</keyword>
<dbReference type="InterPro" id="IPR025676">
    <property type="entry name" value="Clr5_dom"/>
</dbReference>
<dbReference type="EMBL" id="MU859323">
    <property type="protein sequence ID" value="KAK3947687.1"/>
    <property type="molecule type" value="Genomic_DNA"/>
</dbReference>
<feature type="compositionally biased region" description="Polar residues" evidence="1">
    <location>
        <begin position="210"/>
        <end position="224"/>
    </location>
</feature>
<gene>
    <name evidence="3" type="ORF">QBC32DRAFT_223626</name>
</gene>
<accession>A0AAN6SB34</accession>
<dbReference type="Pfam" id="PF14420">
    <property type="entry name" value="Clr5"/>
    <property type="match status" value="1"/>
</dbReference>
<name>A0AAN6SB34_9PEZI</name>
<evidence type="ECO:0000313" key="3">
    <source>
        <dbReference type="EMBL" id="KAK3947687.1"/>
    </source>
</evidence>
<organism evidence="3 4">
    <name type="scientific">Pseudoneurospora amorphoporcata</name>
    <dbReference type="NCBI Taxonomy" id="241081"/>
    <lineage>
        <taxon>Eukaryota</taxon>
        <taxon>Fungi</taxon>
        <taxon>Dikarya</taxon>
        <taxon>Ascomycota</taxon>
        <taxon>Pezizomycotina</taxon>
        <taxon>Sordariomycetes</taxon>
        <taxon>Sordariomycetidae</taxon>
        <taxon>Sordariales</taxon>
        <taxon>Sordariaceae</taxon>
        <taxon>Pseudoneurospora</taxon>
    </lineage>
</organism>
<comment type="caution">
    <text evidence="3">The sequence shown here is derived from an EMBL/GenBank/DDBJ whole genome shotgun (WGS) entry which is preliminary data.</text>
</comment>
<reference evidence="3" key="1">
    <citation type="journal article" date="2023" name="Mol. Phylogenet. Evol.">
        <title>Genome-scale phylogeny and comparative genomics of the fungal order Sordariales.</title>
        <authorList>
            <person name="Hensen N."/>
            <person name="Bonometti L."/>
            <person name="Westerberg I."/>
            <person name="Brannstrom I.O."/>
            <person name="Guillou S."/>
            <person name="Cros-Aarteil S."/>
            <person name="Calhoun S."/>
            <person name="Haridas S."/>
            <person name="Kuo A."/>
            <person name="Mondo S."/>
            <person name="Pangilinan J."/>
            <person name="Riley R."/>
            <person name="LaButti K."/>
            <person name="Andreopoulos B."/>
            <person name="Lipzen A."/>
            <person name="Chen C."/>
            <person name="Yan M."/>
            <person name="Daum C."/>
            <person name="Ng V."/>
            <person name="Clum A."/>
            <person name="Steindorff A."/>
            <person name="Ohm R.A."/>
            <person name="Martin F."/>
            <person name="Silar P."/>
            <person name="Natvig D.O."/>
            <person name="Lalanne C."/>
            <person name="Gautier V."/>
            <person name="Ament-Velasquez S.L."/>
            <person name="Kruys A."/>
            <person name="Hutchinson M.I."/>
            <person name="Powell A.J."/>
            <person name="Barry K."/>
            <person name="Miller A.N."/>
            <person name="Grigoriev I.V."/>
            <person name="Debuchy R."/>
            <person name="Gladieux P."/>
            <person name="Hiltunen Thoren M."/>
            <person name="Johannesson H."/>
        </authorList>
    </citation>
    <scope>NUCLEOTIDE SEQUENCE</scope>
    <source>
        <strain evidence="3">CBS 626.80</strain>
    </source>
</reference>
<dbReference type="PANTHER" id="PTHR38788:SF3">
    <property type="entry name" value="CLR5 DOMAIN-CONTAINING PROTEIN"/>
    <property type="match status" value="1"/>
</dbReference>
<feature type="region of interest" description="Disordered" evidence="1">
    <location>
        <begin position="208"/>
        <end position="229"/>
    </location>
</feature>
<evidence type="ECO:0000313" key="4">
    <source>
        <dbReference type="Proteomes" id="UP001303222"/>
    </source>
</evidence>
<dbReference type="AlphaFoldDB" id="A0AAN6SB34"/>